<dbReference type="Proteomes" id="UP000190150">
    <property type="component" value="Unassembled WGS sequence"/>
</dbReference>
<dbReference type="PANTHER" id="PTHR30250">
    <property type="entry name" value="PST FAMILY PREDICTED COLANIC ACID TRANSPORTER"/>
    <property type="match status" value="1"/>
</dbReference>
<dbReference type="InterPro" id="IPR050833">
    <property type="entry name" value="Poly_Biosynth_Transport"/>
</dbReference>
<reference evidence="8" key="1">
    <citation type="submission" date="2017-02" db="EMBL/GenBank/DDBJ databases">
        <authorList>
            <person name="Varghese N."/>
            <person name="Submissions S."/>
        </authorList>
    </citation>
    <scope>NUCLEOTIDE SEQUENCE [LARGE SCALE GENOMIC DNA]</scope>
    <source>
        <strain evidence="8">DSM 24091</strain>
    </source>
</reference>
<sequence length="419" mass="47016">MKLLSTSVFSAIITFVKISASFAASKVIAYFSGPIGVAVIGQFYSLTSIIVGFSNGGISTGVVKFTSEFEGNKFKQQQLISTALKLSSICAFFLSILVVCFSEVISKSLFESKNFKWPIVCFGLTLIFYAFNNVIISIINGKKQIKLYALVNCIGSIASLILTVFLVYRFKIVGALYALVVSQVTVFFITLWCVRKQEWLNLDIFKIPISKQLLSSLGQYSIMALVAAISLPLTQLILRNIIIQNGDLFSAGLWQGLIRISDGYLMIVTISLSTYFVPKLAGASDYIAKSEILNGYKIVLPFLIVVGASIYFLRFFVIRVLYTDDFFGMSELFVFQLVGDFIKIIGFFLGTLMVVRKLTRAYLFSEIAFNIIYISLSYYLVKINGLIGITYAYSISYSILLLYFLIFFRKLLFSKHEKY</sequence>
<dbReference type="GO" id="GO:0009246">
    <property type="term" value="P:enterobacterial common antigen biosynthetic process"/>
    <property type="evidence" value="ECO:0007669"/>
    <property type="project" value="InterPro"/>
</dbReference>
<evidence type="ECO:0000256" key="5">
    <source>
        <dbReference type="ARBA" id="ARBA00023136"/>
    </source>
</evidence>
<comment type="subcellular location">
    <subcellularLocation>
        <location evidence="1">Cell membrane</location>
        <topology evidence="1">Multi-pass membrane protein</topology>
    </subcellularLocation>
</comment>
<feature type="transmembrane region" description="Helical" evidence="6">
    <location>
        <begin position="362"/>
        <end position="381"/>
    </location>
</feature>
<dbReference type="GO" id="GO:0005886">
    <property type="term" value="C:plasma membrane"/>
    <property type="evidence" value="ECO:0007669"/>
    <property type="project" value="UniProtKB-SubCell"/>
</dbReference>
<evidence type="ECO:0000313" key="7">
    <source>
        <dbReference type="EMBL" id="SKB88777.1"/>
    </source>
</evidence>
<keyword evidence="3 6" id="KW-0812">Transmembrane</keyword>
<evidence type="ECO:0000256" key="6">
    <source>
        <dbReference type="SAM" id="Phobius"/>
    </source>
</evidence>
<keyword evidence="2" id="KW-1003">Cell membrane</keyword>
<feature type="transmembrane region" description="Helical" evidence="6">
    <location>
        <begin position="214"/>
        <end position="237"/>
    </location>
</feature>
<gene>
    <name evidence="7" type="ORF">SAMN05660841_02874</name>
</gene>
<feature type="transmembrane region" description="Helical" evidence="6">
    <location>
        <begin position="39"/>
        <end position="63"/>
    </location>
</feature>
<evidence type="ECO:0000313" key="8">
    <source>
        <dbReference type="Proteomes" id="UP000190150"/>
    </source>
</evidence>
<evidence type="ECO:0000256" key="2">
    <source>
        <dbReference type="ARBA" id="ARBA00022475"/>
    </source>
</evidence>
<feature type="transmembrane region" description="Helical" evidence="6">
    <location>
        <begin position="117"/>
        <end position="135"/>
    </location>
</feature>
<feature type="transmembrane region" description="Helical" evidence="6">
    <location>
        <begin position="257"/>
        <end position="277"/>
    </location>
</feature>
<feature type="transmembrane region" description="Helical" evidence="6">
    <location>
        <begin position="298"/>
        <end position="321"/>
    </location>
</feature>
<accession>A0A1T5EXW3</accession>
<organism evidence="7 8">
    <name type="scientific">Sphingobacterium nematocida</name>
    <dbReference type="NCBI Taxonomy" id="1513896"/>
    <lineage>
        <taxon>Bacteria</taxon>
        <taxon>Pseudomonadati</taxon>
        <taxon>Bacteroidota</taxon>
        <taxon>Sphingobacteriia</taxon>
        <taxon>Sphingobacteriales</taxon>
        <taxon>Sphingobacteriaceae</taxon>
        <taxon>Sphingobacterium</taxon>
    </lineage>
</organism>
<evidence type="ECO:0000256" key="3">
    <source>
        <dbReference type="ARBA" id="ARBA00022692"/>
    </source>
</evidence>
<dbReference type="AlphaFoldDB" id="A0A1T5EXW3"/>
<dbReference type="PANTHER" id="PTHR30250:SF30">
    <property type="entry name" value="LIPID III FLIPPASE"/>
    <property type="match status" value="1"/>
</dbReference>
<feature type="transmembrane region" description="Helical" evidence="6">
    <location>
        <begin position="147"/>
        <end position="168"/>
    </location>
</feature>
<dbReference type="EMBL" id="FUZF01000013">
    <property type="protein sequence ID" value="SKB88777.1"/>
    <property type="molecule type" value="Genomic_DNA"/>
</dbReference>
<protein>
    <submittedName>
        <fullName evidence="7">Polysaccharide transporter, PST family</fullName>
    </submittedName>
</protein>
<dbReference type="CDD" id="cd13125">
    <property type="entry name" value="MATE_like_10"/>
    <property type="match status" value="1"/>
</dbReference>
<keyword evidence="5 6" id="KW-0472">Membrane</keyword>
<dbReference type="InterPro" id="IPR044550">
    <property type="entry name" value="WzxE"/>
</dbReference>
<evidence type="ECO:0000256" key="4">
    <source>
        <dbReference type="ARBA" id="ARBA00022989"/>
    </source>
</evidence>
<keyword evidence="4 6" id="KW-1133">Transmembrane helix</keyword>
<feature type="transmembrane region" description="Helical" evidence="6">
    <location>
        <begin position="333"/>
        <end position="355"/>
    </location>
</feature>
<proteinExistence type="predicted"/>
<dbReference type="STRING" id="1513896.SAMN05660841_02874"/>
<evidence type="ECO:0000256" key="1">
    <source>
        <dbReference type="ARBA" id="ARBA00004651"/>
    </source>
</evidence>
<name>A0A1T5EXW3_9SPHI</name>
<dbReference type="RefSeq" id="WP_176141081.1">
    <property type="nucleotide sequence ID" value="NZ_FUZF01000013.1"/>
</dbReference>
<feature type="transmembrane region" description="Helical" evidence="6">
    <location>
        <begin position="174"/>
        <end position="194"/>
    </location>
</feature>
<keyword evidence="8" id="KW-1185">Reference proteome</keyword>
<feature type="transmembrane region" description="Helical" evidence="6">
    <location>
        <begin position="84"/>
        <end position="105"/>
    </location>
</feature>
<feature type="transmembrane region" description="Helical" evidence="6">
    <location>
        <begin position="387"/>
        <end position="408"/>
    </location>
</feature>